<keyword evidence="4" id="KW-0812">Transmembrane</keyword>
<dbReference type="EMBL" id="FNRI01000003">
    <property type="protein sequence ID" value="SEA40483.1"/>
    <property type="molecule type" value="Genomic_DNA"/>
</dbReference>
<reference evidence="5 6" key="1">
    <citation type="submission" date="2016-10" db="EMBL/GenBank/DDBJ databases">
        <authorList>
            <person name="de Groot N.N."/>
        </authorList>
    </citation>
    <scope>NUCLEOTIDE SEQUENCE [LARGE SCALE GENOMIC DNA]</scope>
    <source>
        <strain evidence="5 6">DSM 25383</strain>
    </source>
</reference>
<feature type="transmembrane region" description="Helical" evidence="4">
    <location>
        <begin position="357"/>
        <end position="376"/>
    </location>
</feature>
<dbReference type="OrthoDB" id="9766971at2"/>
<dbReference type="PANTHER" id="PTHR43630">
    <property type="entry name" value="POLY-BETA-1,6-N-ACETYL-D-GLUCOSAMINE SYNTHASE"/>
    <property type="match status" value="1"/>
</dbReference>
<dbReference type="PANTHER" id="PTHR43630:SF1">
    <property type="entry name" value="POLY-BETA-1,6-N-ACETYL-D-GLUCOSAMINE SYNTHASE"/>
    <property type="match status" value="1"/>
</dbReference>
<dbReference type="InterPro" id="IPR029044">
    <property type="entry name" value="Nucleotide-diphossugar_trans"/>
</dbReference>
<organism evidence="5 6">
    <name type="scientific">Alistipes timonensis JC136</name>
    <dbReference type="NCBI Taxonomy" id="1033731"/>
    <lineage>
        <taxon>Bacteria</taxon>
        <taxon>Pseudomonadati</taxon>
        <taxon>Bacteroidota</taxon>
        <taxon>Bacteroidia</taxon>
        <taxon>Bacteroidales</taxon>
        <taxon>Rikenellaceae</taxon>
        <taxon>Alistipes</taxon>
    </lineage>
</organism>
<comment type="similarity">
    <text evidence="1">Belongs to the glycosyltransferase 2 family.</text>
</comment>
<keyword evidence="6" id="KW-1185">Reference proteome</keyword>
<dbReference type="SUPFAM" id="SSF53448">
    <property type="entry name" value="Nucleotide-diphospho-sugar transferases"/>
    <property type="match status" value="1"/>
</dbReference>
<dbReference type="CDD" id="cd06439">
    <property type="entry name" value="CESA_like_1"/>
    <property type="match status" value="1"/>
</dbReference>
<feature type="transmembrane region" description="Helical" evidence="4">
    <location>
        <begin position="6"/>
        <end position="30"/>
    </location>
</feature>
<dbReference type="AlphaFoldDB" id="A0A1H4AX38"/>
<keyword evidence="4" id="KW-0472">Membrane</keyword>
<feature type="transmembrane region" description="Helical" evidence="4">
    <location>
        <begin position="296"/>
        <end position="318"/>
    </location>
</feature>
<dbReference type="RefSeq" id="WP_010261534.1">
    <property type="nucleotide sequence ID" value="NZ_CAEG01000010.1"/>
</dbReference>
<evidence type="ECO:0000256" key="3">
    <source>
        <dbReference type="ARBA" id="ARBA00022679"/>
    </source>
</evidence>
<sequence length="390" mass="43600">MTVTAILFWACVLLVVYTYVGYGLLLAALVKLREALCPAKRHPVPAETAEATLLIAAWNEQEIVAEKMENCRALKYPAGKLHIAWVTDGSTDRTPKLLAAYPEVTVLHDARRGGKTAALNRALEHIHTPIVIFTDANTMLNPEAVEEIVRCFDDPKVGCVAGEKRVAAAEGSGAAATEGAYWKYESKLKELDYRLHSAVGAAGELFAVRRELWRTMPEDTLLDDFVCSMLIAADGYKIAYCKEAYALETPSADMTEEGKRKRRIAAGGLQSVWRLRKLLNPFRYGVLWFQYVSHRVLRWTVTPVALAALVPLNIALLWSGHPQLYAMILALQALFYLTAAAGWIRERRGRQGGLLSVPYYFLFMNLNVFRGAWYLATHRGRGAWEKARRA</sequence>
<dbReference type="GO" id="GO:0016757">
    <property type="term" value="F:glycosyltransferase activity"/>
    <property type="evidence" value="ECO:0007669"/>
    <property type="project" value="UniProtKB-KW"/>
</dbReference>
<dbReference type="Gene3D" id="3.90.550.10">
    <property type="entry name" value="Spore Coat Polysaccharide Biosynthesis Protein SpsA, Chain A"/>
    <property type="match status" value="1"/>
</dbReference>
<dbReference type="Proteomes" id="UP000183253">
    <property type="component" value="Unassembled WGS sequence"/>
</dbReference>
<proteinExistence type="inferred from homology"/>
<evidence type="ECO:0000313" key="6">
    <source>
        <dbReference type="Proteomes" id="UP000183253"/>
    </source>
</evidence>
<dbReference type="STRING" id="1033731.SAMN05444145_103153"/>
<evidence type="ECO:0000256" key="1">
    <source>
        <dbReference type="ARBA" id="ARBA00006739"/>
    </source>
</evidence>
<gene>
    <name evidence="5" type="ORF">SAMN05444145_103153</name>
</gene>
<protein>
    <submittedName>
        <fullName evidence="5">Glycosyltransferase, catalytic subunit of cellulose synthase and poly-beta-1,6-N-acetylglucosamine synthase</fullName>
    </submittedName>
</protein>
<keyword evidence="3 5" id="KW-0808">Transferase</keyword>
<feature type="transmembrane region" description="Helical" evidence="4">
    <location>
        <begin position="324"/>
        <end position="345"/>
    </location>
</feature>
<keyword evidence="2" id="KW-0328">Glycosyltransferase</keyword>
<accession>A0A1H4AX38</accession>
<keyword evidence="4" id="KW-1133">Transmembrane helix</keyword>
<evidence type="ECO:0000313" key="5">
    <source>
        <dbReference type="EMBL" id="SEA40483.1"/>
    </source>
</evidence>
<evidence type="ECO:0000256" key="4">
    <source>
        <dbReference type="SAM" id="Phobius"/>
    </source>
</evidence>
<dbReference type="Pfam" id="PF13641">
    <property type="entry name" value="Glyco_tranf_2_3"/>
    <property type="match status" value="1"/>
</dbReference>
<evidence type="ECO:0000256" key="2">
    <source>
        <dbReference type="ARBA" id="ARBA00022676"/>
    </source>
</evidence>
<name>A0A1H4AX38_9BACT</name>